<feature type="short sequence motif" description="GXSXG" evidence="4">
    <location>
        <begin position="58"/>
        <end position="62"/>
    </location>
</feature>
<evidence type="ECO:0000256" key="2">
    <source>
        <dbReference type="ARBA" id="ARBA00022963"/>
    </source>
</evidence>
<feature type="short sequence motif" description="GXGXXG" evidence="4">
    <location>
        <begin position="31"/>
        <end position="36"/>
    </location>
</feature>
<dbReference type="InterPro" id="IPR002641">
    <property type="entry name" value="PNPLA_dom"/>
</dbReference>
<keyword evidence="2 4" id="KW-0442">Lipid degradation</keyword>
<evidence type="ECO:0000313" key="7">
    <source>
        <dbReference type="Proteomes" id="UP000183257"/>
    </source>
</evidence>
<name>A0A1K1QA83_9FLAO</name>
<dbReference type="InterPro" id="IPR050301">
    <property type="entry name" value="NTE"/>
</dbReference>
<dbReference type="SUPFAM" id="SSF52151">
    <property type="entry name" value="FabD/lysophospholipase-like"/>
    <property type="match status" value="1"/>
</dbReference>
<dbReference type="EMBL" id="FPIY01000003">
    <property type="protein sequence ID" value="SFW56823.1"/>
    <property type="molecule type" value="Genomic_DNA"/>
</dbReference>
<evidence type="ECO:0000313" key="6">
    <source>
        <dbReference type="EMBL" id="SFW56823.1"/>
    </source>
</evidence>
<proteinExistence type="predicted"/>
<accession>A0A1K1QA83</accession>
<dbReference type="PROSITE" id="PS51635">
    <property type="entry name" value="PNPLA"/>
    <property type="match status" value="1"/>
</dbReference>
<dbReference type="Gene3D" id="3.40.1090.10">
    <property type="entry name" value="Cytosolic phospholipase A2 catalytic domain"/>
    <property type="match status" value="1"/>
</dbReference>
<evidence type="ECO:0000256" key="4">
    <source>
        <dbReference type="PROSITE-ProRule" id="PRU01161"/>
    </source>
</evidence>
<dbReference type="GO" id="GO:0016787">
    <property type="term" value="F:hydrolase activity"/>
    <property type="evidence" value="ECO:0007669"/>
    <property type="project" value="UniProtKB-UniRule"/>
</dbReference>
<keyword evidence="7" id="KW-1185">Reference proteome</keyword>
<dbReference type="PANTHER" id="PTHR14226">
    <property type="entry name" value="NEUROPATHY TARGET ESTERASE/SWISS CHEESE D.MELANOGASTER"/>
    <property type="match status" value="1"/>
</dbReference>
<feature type="short sequence motif" description="DGA/G" evidence="4">
    <location>
        <begin position="172"/>
        <end position="174"/>
    </location>
</feature>
<evidence type="ECO:0000259" key="5">
    <source>
        <dbReference type="PROSITE" id="PS51635"/>
    </source>
</evidence>
<sequence>MYTHFVLNLRKIRKMEAKISTSKSIGLVLSGGGVRGMAHIGLIRAMNEFGIDAKIVSGSSVGALVGALYANGNSIDDMLTFFKETPLFSYHFLTIAKAGFLDTEKYISVFEKYFPENAFSALIRELHIVATNLQDGDEEFFSSGELIRPMLASAALPPVFSPIQINGNLYADGGIMNNFPLEPLLNTCDYIIGSNVSIVGRLDEKDLKNSLQLTGRVTGLMIYASAKKKLRACNLLLESREIERIGLLDRKGIEKAYLIGYDAACRVFEKECKTY</sequence>
<evidence type="ECO:0000256" key="1">
    <source>
        <dbReference type="ARBA" id="ARBA00022801"/>
    </source>
</evidence>
<dbReference type="Pfam" id="PF01734">
    <property type="entry name" value="Patatin"/>
    <property type="match status" value="1"/>
</dbReference>
<dbReference type="GO" id="GO:0016042">
    <property type="term" value="P:lipid catabolic process"/>
    <property type="evidence" value="ECO:0007669"/>
    <property type="project" value="UniProtKB-UniRule"/>
</dbReference>
<gene>
    <name evidence="6" type="ORF">SAMN05660313_02518</name>
</gene>
<protein>
    <submittedName>
        <fullName evidence="6">NTE family protein</fullName>
    </submittedName>
</protein>
<dbReference type="PANTHER" id="PTHR14226:SF29">
    <property type="entry name" value="NEUROPATHY TARGET ESTERASE SWS"/>
    <property type="match status" value="1"/>
</dbReference>
<dbReference type="STRING" id="76595.SAMN05660313_02518"/>
<dbReference type="CDD" id="cd07205">
    <property type="entry name" value="Pat_PNPLA6_PNPLA7_NTE1_like"/>
    <property type="match status" value="1"/>
</dbReference>
<dbReference type="AlphaFoldDB" id="A0A1K1QA83"/>
<organism evidence="6 7">
    <name type="scientific">Cellulophaga fucicola</name>
    <dbReference type="NCBI Taxonomy" id="76595"/>
    <lineage>
        <taxon>Bacteria</taxon>
        <taxon>Pseudomonadati</taxon>
        <taxon>Bacteroidota</taxon>
        <taxon>Flavobacteriia</taxon>
        <taxon>Flavobacteriales</taxon>
        <taxon>Flavobacteriaceae</taxon>
        <taxon>Cellulophaga</taxon>
    </lineage>
</organism>
<keyword evidence="3 4" id="KW-0443">Lipid metabolism</keyword>
<evidence type="ECO:0000256" key="3">
    <source>
        <dbReference type="ARBA" id="ARBA00023098"/>
    </source>
</evidence>
<keyword evidence="1 4" id="KW-0378">Hydrolase</keyword>
<dbReference type="InterPro" id="IPR016035">
    <property type="entry name" value="Acyl_Trfase/lysoPLipase"/>
</dbReference>
<feature type="domain" description="PNPLA" evidence="5">
    <location>
        <begin position="27"/>
        <end position="185"/>
    </location>
</feature>
<feature type="active site" description="Nucleophile" evidence="4">
    <location>
        <position position="60"/>
    </location>
</feature>
<reference evidence="7" key="1">
    <citation type="submission" date="2016-11" db="EMBL/GenBank/DDBJ databases">
        <authorList>
            <person name="Varghese N."/>
            <person name="Submissions S."/>
        </authorList>
    </citation>
    <scope>NUCLEOTIDE SEQUENCE [LARGE SCALE GENOMIC DNA]</scope>
    <source>
        <strain evidence="7">DSM 24786</strain>
    </source>
</reference>
<dbReference type="Proteomes" id="UP000183257">
    <property type="component" value="Unassembled WGS sequence"/>
</dbReference>
<feature type="active site" description="Proton acceptor" evidence="4">
    <location>
        <position position="172"/>
    </location>
</feature>